<dbReference type="OrthoDB" id="9780430at2"/>
<dbReference type="PANTHER" id="PTHR42905">
    <property type="entry name" value="PHOSPHOENOLPYRUVATE CARBOXYLASE"/>
    <property type="match status" value="1"/>
</dbReference>
<evidence type="ECO:0000313" key="1">
    <source>
        <dbReference type="EMBL" id="SDC90127.1"/>
    </source>
</evidence>
<dbReference type="GO" id="GO:0016829">
    <property type="term" value="F:lyase activity"/>
    <property type="evidence" value="ECO:0007669"/>
    <property type="project" value="UniProtKB-KW"/>
</dbReference>
<dbReference type="PANTHER" id="PTHR42905:SF16">
    <property type="entry name" value="CARBOXYPHOSPHONOENOLPYRUVATE PHOSPHONOMUTASE-LIKE PROTEIN (AFU_ORTHOLOGUE AFUA_5G07230)"/>
    <property type="match status" value="1"/>
</dbReference>
<name>A0A222VWB0_9PSEU</name>
<dbReference type="AlphaFoldDB" id="A0A222VWB0"/>
<keyword evidence="2" id="KW-1185">Reference proteome</keyword>
<evidence type="ECO:0000313" key="2">
    <source>
        <dbReference type="Proteomes" id="UP000199494"/>
    </source>
</evidence>
<dbReference type="RefSeq" id="WP_091803428.1">
    <property type="nucleotide sequence ID" value="NZ_CP016353.1"/>
</dbReference>
<dbReference type="InterPro" id="IPR040442">
    <property type="entry name" value="Pyrv_kinase-like_dom_sf"/>
</dbReference>
<dbReference type="CDD" id="cd00377">
    <property type="entry name" value="ICL_PEPM"/>
    <property type="match status" value="1"/>
</dbReference>
<dbReference type="KEGG" id="pmad:BAY61_27910"/>
<accession>A0A222VWB0</accession>
<sequence length="266" mass="27893">MNSPQNTERFRALHHTGDPLLLPNAWDFASAAMLAEAGFPAVGTTSLGVAVARGLPDGAGVARTQTVETARLLSRLPFLLTVDIEGGFGERPDEVARLAAELAAEGVVGVNIEDGRQGNRLADAAAQAELIMAIKKVAPGLFVNARTDTYWLGITPEPEPTMERLRRYADAGADGVFVPGAISAAGIAAITEGIELPLNVLYRPEGPGLDELSALGVRRVSTGSLLFRASLAAVVDTARKLRSGDALERDVPGYAEVASLTIDQGR</sequence>
<organism evidence="1 2">
    <name type="scientific">Prauserella marina</name>
    <dbReference type="NCBI Taxonomy" id="530584"/>
    <lineage>
        <taxon>Bacteria</taxon>
        <taxon>Bacillati</taxon>
        <taxon>Actinomycetota</taxon>
        <taxon>Actinomycetes</taxon>
        <taxon>Pseudonocardiales</taxon>
        <taxon>Pseudonocardiaceae</taxon>
        <taxon>Prauserella</taxon>
    </lineage>
</organism>
<proteinExistence type="predicted"/>
<dbReference type="Gene3D" id="3.20.20.60">
    <property type="entry name" value="Phosphoenolpyruvate-binding domains"/>
    <property type="match status" value="1"/>
</dbReference>
<dbReference type="STRING" id="530584.SAMN05421630_104356"/>
<dbReference type="Pfam" id="PF13714">
    <property type="entry name" value="PEP_mutase"/>
    <property type="match status" value="1"/>
</dbReference>
<reference evidence="1 2" key="1">
    <citation type="submission" date="2016-10" db="EMBL/GenBank/DDBJ databases">
        <authorList>
            <person name="de Groot N.N."/>
        </authorList>
    </citation>
    <scope>NUCLEOTIDE SEQUENCE [LARGE SCALE GENOMIC DNA]</scope>
    <source>
        <strain evidence="1 2">CGMCC 4.5506</strain>
    </source>
</reference>
<dbReference type="InterPro" id="IPR015813">
    <property type="entry name" value="Pyrv/PenolPyrv_kinase-like_dom"/>
</dbReference>
<gene>
    <name evidence="1" type="ORF">SAMN05421630_104356</name>
</gene>
<protein>
    <submittedName>
        <fullName evidence="1">2-Methylisocitrate lyase, PEP mutase family</fullName>
    </submittedName>
</protein>
<keyword evidence="1" id="KW-0456">Lyase</keyword>
<dbReference type="EMBL" id="FMZE01000004">
    <property type="protein sequence ID" value="SDC90127.1"/>
    <property type="molecule type" value="Genomic_DNA"/>
</dbReference>
<dbReference type="Proteomes" id="UP000199494">
    <property type="component" value="Unassembled WGS sequence"/>
</dbReference>
<dbReference type="SUPFAM" id="SSF51621">
    <property type="entry name" value="Phosphoenolpyruvate/pyruvate domain"/>
    <property type="match status" value="1"/>
</dbReference>
<dbReference type="InterPro" id="IPR039556">
    <property type="entry name" value="ICL/PEPM"/>
</dbReference>